<dbReference type="Proteomes" id="UP001157186">
    <property type="component" value="Unassembled WGS sequence"/>
</dbReference>
<dbReference type="EMBL" id="BSST01000001">
    <property type="protein sequence ID" value="GLX78218.1"/>
    <property type="molecule type" value="Genomic_DNA"/>
</dbReference>
<gene>
    <name evidence="2" type="ORF">tinsulaeT_15580</name>
</gene>
<evidence type="ECO:0000313" key="3">
    <source>
        <dbReference type="Proteomes" id="UP001157186"/>
    </source>
</evidence>
<evidence type="ECO:0000313" key="2">
    <source>
        <dbReference type="EMBL" id="GLX78218.1"/>
    </source>
</evidence>
<keyword evidence="1" id="KW-0732">Signal</keyword>
<proteinExistence type="predicted"/>
<dbReference type="InterPro" id="IPR013424">
    <property type="entry name" value="Ice-binding_C"/>
</dbReference>
<keyword evidence="3" id="KW-1185">Reference proteome</keyword>
<name>A0ABQ6GQI3_9GAMM</name>
<reference evidence="2 3" key="1">
    <citation type="submission" date="2023-03" db="EMBL/GenBank/DDBJ databases">
        <title>Draft genome sequence of Thalassotalea insulae KCTC 62186T.</title>
        <authorList>
            <person name="Sawabe T."/>
        </authorList>
    </citation>
    <scope>NUCLEOTIDE SEQUENCE [LARGE SCALE GENOMIC DNA]</scope>
    <source>
        <strain evidence="2 3">KCTC 62186</strain>
    </source>
</reference>
<accession>A0ABQ6GQI3</accession>
<sequence length="323" mass="34391">MFKLLSRIFCYAMIMGIFSAVTHAGIIANTATCDTSTATLDSIHLSDLDISANTGGATGSNLLLSGPYDATSCIGLFGGNDSQVPPLDNNIGEYGDGLLNGAIFTSGPYNGDQLSGLEFIDPSDLQDIDGDGNATDPGWIHLGKFEAGDDQLSGQYSSITSYDQSMTLAISDVLRLSFTCEDEDEEGFGDCTSLSWTLSTDKDIVETVQDIIGKSTFDHLAFSVKSGNEKSGGGWAIYDFNFKDIFQNEIDNGNLLFADPSAFTTAFVLGGTLNLGEDFGGKGLSHLSVWARDPADTVQIPEPSTIAILGLAIMLLTYRRVRT</sequence>
<evidence type="ECO:0000256" key="1">
    <source>
        <dbReference type="SAM" id="SignalP"/>
    </source>
</evidence>
<comment type="caution">
    <text evidence="2">The sequence shown here is derived from an EMBL/GenBank/DDBJ whole genome shotgun (WGS) entry which is preliminary data.</text>
</comment>
<feature type="chain" id="PRO_5045905904" description="PEP-CTERM protein-sorting domain-containing protein" evidence="1">
    <location>
        <begin position="25"/>
        <end position="323"/>
    </location>
</feature>
<dbReference type="NCBIfam" id="TIGR02595">
    <property type="entry name" value="PEP_CTERM"/>
    <property type="match status" value="1"/>
</dbReference>
<organism evidence="2 3">
    <name type="scientific">Thalassotalea insulae</name>
    <dbReference type="NCBI Taxonomy" id="2056778"/>
    <lineage>
        <taxon>Bacteria</taxon>
        <taxon>Pseudomonadati</taxon>
        <taxon>Pseudomonadota</taxon>
        <taxon>Gammaproteobacteria</taxon>
        <taxon>Alteromonadales</taxon>
        <taxon>Colwelliaceae</taxon>
        <taxon>Thalassotalea</taxon>
    </lineage>
</organism>
<evidence type="ECO:0008006" key="4">
    <source>
        <dbReference type="Google" id="ProtNLM"/>
    </source>
</evidence>
<feature type="signal peptide" evidence="1">
    <location>
        <begin position="1"/>
        <end position="24"/>
    </location>
</feature>
<protein>
    <recommendedName>
        <fullName evidence="4">PEP-CTERM protein-sorting domain-containing protein</fullName>
    </recommendedName>
</protein>
<dbReference type="RefSeq" id="WP_284244104.1">
    <property type="nucleotide sequence ID" value="NZ_BSST01000001.1"/>
</dbReference>